<dbReference type="PANTHER" id="PTHR46796:SF13">
    <property type="entry name" value="HTH-TYPE TRANSCRIPTIONAL ACTIVATOR RHAS"/>
    <property type="match status" value="1"/>
</dbReference>
<organism evidence="5 6">
    <name type="scientific">Micromonospora echinospora</name>
    <name type="common">Micromonospora purpurea</name>
    <dbReference type="NCBI Taxonomy" id="1877"/>
    <lineage>
        <taxon>Bacteria</taxon>
        <taxon>Bacillati</taxon>
        <taxon>Actinomycetota</taxon>
        <taxon>Actinomycetes</taxon>
        <taxon>Micromonosporales</taxon>
        <taxon>Micromonosporaceae</taxon>
        <taxon>Micromonospora</taxon>
    </lineage>
</organism>
<evidence type="ECO:0000313" key="6">
    <source>
        <dbReference type="Proteomes" id="UP000198253"/>
    </source>
</evidence>
<keyword evidence="1" id="KW-0805">Transcription regulation</keyword>
<dbReference type="SUPFAM" id="SSF46689">
    <property type="entry name" value="Homeodomain-like"/>
    <property type="match status" value="2"/>
</dbReference>
<dbReference type="PROSITE" id="PS00041">
    <property type="entry name" value="HTH_ARAC_FAMILY_1"/>
    <property type="match status" value="1"/>
</dbReference>
<dbReference type="PANTHER" id="PTHR46796">
    <property type="entry name" value="HTH-TYPE TRANSCRIPTIONAL ACTIVATOR RHAS-RELATED"/>
    <property type="match status" value="1"/>
</dbReference>
<keyword evidence="3" id="KW-0804">Transcription</keyword>
<dbReference type="Pfam" id="PF12833">
    <property type="entry name" value="HTH_18"/>
    <property type="match status" value="1"/>
</dbReference>
<name>A0A1C4ZKN2_MICEC</name>
<dbReference type="InterPro" id="IPR018060">
    <property type="entry name" value="HTH_AraC"/>
</dbReference>
<sequence length="331" mass="35577">MGLTLTQSMLSWVNYLTLCVMDVVSDVLRVTGVRGTLGARVEAGGRWAVAGEEGSAAGLHAITAGEAWLTPAEHPPLRLRAGDVVLLAAGVRYVLGDAPGSPVTACDPAELTRSRRTGQPVRFGTEAPDTRIITIAYDCDPTVRTQLLFALPELMHVRGGTGADGLDGTVRMLHDELAHPQLATTAVLASLVDIVLIQVLRAWLPTRAGERRGTWLGMMGDPVVHRALQHLHADPARRWTTEALAAAVAVSRSTLTRRFPAAVGQGPATYLTQWRLDLAARRLTTTDQSVESIAAAVGYHSVPAFSRAFARSHGAAPGRYRTMRRRYDNVS</sequence>
<dbReference type="Gene3D" id="1.10.10.60">
    <property type="entry name" value="Homeodomain-like"/>
    <property type="match status" value="2"/>
</dbReference>
<evidence type="ECO:0000259" key="4">
    <source>
        <dbReference type="PROSITE" id="PS01124"/>
    </source>
</evidence>
<dbReference type="PROSITE" id="PS01124">
    <property type="entry name" value="HTH_ARAC_FAMILY_2"/>
    <property type="match status" value="1"/>
</dbReference>
<dbReference type="InterPro" id="IPR009057">
    <property type="entry name" value="Homeodomain-like_sf"/>
</dbReference>
<dbReference type="InterPro" id="IPR032783">
    <property type="entry name" value="AraC_lig"/>
</dbReference>
<gene>
    <name evidence="5" type="ORF">GA0070618_5387</name>
</gene>
<dbReference type="SMART" id="SM00342">
    <property type="entry name" value="HTH_ARAC"/>
    <property type="match status" value="1"/>
</dbReference>
<protein>
    <submittedName>
        <fullName evidence="5">Transcriptional regulator, AraC family</fullName>
    </submittedName>
</protein>
<dbReference type="InterPro" id="IPR050204">
    <property type="entry name" value="AraC_XylS_family_regulators"/>
</dbReference>
<dbReference type="Proteomes" id="UP000198253">
    <property type="component" value="Chromosome I"/>
</dbReference>
<dbReference type="RefSeq" id="WP_197701651.1">
    <property type="nucleotide sequence ID" value="NZ_LT607413.1"/>
</dbReference>
<dbReference type="GO" id="GO:0043565">
    <property type="term" value="F:sequence-specific DNA binding"/>
    <property type="evidence" value="ECO:0007669"/>
    <property type="project" value="InterPro"/>
</dbReference>
<dbReference type="AlphaFoldDB" id="A0A1C4ZKN2"/>
<evidence type="ECO:0000256" key="1">
    <source>
        <dbReference type="ARBA" id="ARBA00023015"/>
    </source>
</evidence>
<evidence type="ECO:0000256" key="2">
    <source>
        <dbReference type="ARBA" id="ARBA00023125"/>
    </source>
</evidence>
<evidence type="ECO:0000313" key="5">
    <source>
        <dbReference type="EMBL" id="SCF33344.1"/>
    </source>
</evidence>
<keyword evidence="2" id="KW-0238">DNA-binding</keyword>
<evidence type="ECO:0000256" key="3">
    <source>
        <dbReference type="ARBA" id="ARBA00023163"/>
    </source>
</evidence>
<feature type="domain" description="HTH araC/xylS-type" evidence="4">
    <location>
        <begin position="225"/>
        <end position="323"/>
    </location>
</feature>
<dbReference type="GO" id="GO:0003700">
    <property type="term" value="F:DNA-binding transcription factor activity"/>
    <property type="evidence" value="ECO:0007669"/>
    <property type="project" value="InterPro"/>
</dbReference>
<dbReference type="Pfam" id="PF12852">
    <property type="entry name" value="Cupin_6"/>
    <property type="match status" value="1"/>
</dbReference>
<proteinExistence type="predicted"/>
<dbReference type="EMBL" id="LT607413">
    <property type="protein sequence ID" value="SCF33344.1"/>
    <property type="molecule type" value="Genomic_DNA"/>
</dbReference>
<accession>A0A1C4ZKN2</accession>
<reference evidence="6" key="1">
    <citation type="submission" date="2016-06" db="EMBL/GenBank/DDBJ databases">
        <authorList>
            <person name="Varghese N."/>
            <person name="Submissions Spin"/>
        </authorList>
    </citation>
    <scope>NUCLEOTIDE SEQUENCE [LARGE SCALE GENOMIC DNA]</scope>
    <source>
        <strain evidence="6">DSM 43816</strain>
    </source>
</reference>
<dbReference type="InterPro" id="IPR018062">
    <property type="entry name" value="HTH_AraC-typ_CS"/>
</dbReference>
<keyword evidence="6" id="KW-1185">Reference proteome</keyword>
<dbReference type="InParanoid" id="A0A1C4ZKN2"/>